<reference evidence="2 3" key="1">
    <citation type="submission" date="2023-12" db="EMBL/GenBank/DDBJ databases">
        <title>Genome sequencing and assembly of bacterial species from a model synthetic community.</title>
        <authorList>
            <person name="Hogle S.L."/>
        </authorList>
    </citation>
    <scope>NUCLEOTIDE SEQUENCE [LARGE SCALE GENOMIC DNA]</scope>
    <source>
        <strain evidence="2 3">HAMBI_3031</strain>
    </source>
</reference>
<keyword evidence="1" id="KW-1133">Transmembrane helix</keyword>
<dbReference type="Proteomes" id="UP001325680">
    <property type="component" value="Chromosome"/>
</dbReference>
<sequence>MKLQEYFRKPGVIITLIWLFLTAINIGKAFHMDDGFHLEAAQHIARDPLHPMSGMIRWHNYEPEPMYKANQPPLLFYMIAGLSTVFRFSEVAMRVLIPICSFLTLY</sequence>
<evidence type="ECO:0008006" key="4">
    <source>
        <dbReference type="Google" id="ProtNLM"/>
    </source>
</evidence>
<name>A0ABZ0W9T7_9BACT</name>
<evidence type="ECO:0000313" key="2">
    <source>
        <dbReference type="EMBL" id="WQD38846.1"/>
    </source>
</evidence>
<keyword evidence="1" id="KW-0472">Membrane</keyword>
<evidence type="ECO:0000256" key="1">
    <source>
        <dbReference type="SAM" id="Phobius"/>
    </source>
</evidence>
<dbReference type="EMBL" id="CP139960">
    <property type="protein sequence ID" value="WQD38846.1"/>
    <property type="molecule type" value="Genomic_DNA"/>
</dbReference>
<dbReference type="RefSeq" id="WP_114793275.1">
    <property type="nucleotide sequence ID" value="NZ_CP139960.1"/>
</dbReference>
<keyword evidence="3" id="KW-1185">Reference proteome</keyword>
<evidence type="ECO:0000313" key="3">
    <source>
        <dbReference type="Proteomes" id="UP001325680"/>
    </source>
</evidence>
<proteinExistence type="predicted"/>
<feature type="transmembrane region" description="Helical" evidence="1">
    <location>
        <begin position="12"/>
        <end position="30"/>
    </location>
</feature>
<keyword evidence="1" id="KW-0812">Transmembrane</keyword>
<organism evidence="2 3">
    <name type="scientific">Niabella yanshanensis</name>
    <dbReference type="NCBI Taxonomy" id="577386"/>
    <lineage>
        <taxon>Bacteria</taxon>
        <taxon>Pseudomonadati</taxon>
        <taxon>Bacteroidota</taxon>
        <taxon>Chitinophagia</taxon>
        <taxon>Chitinophagales</taxon>
        <taxon>Chitinophagaceae</taxon>
        <taxon>Niabella</taxon>
    </lineage>
</organism>
<protein>
    <recommendedName>
        <fullName evidence="4">Glycosyltransferase RgtA/B/C/D-like domain-containing protein</fullName>
    </recommendedName>
</protein>
<accession>A0ABZ0W9T7</accession>
<gene>
    <name evidence="2" type="ORF">U0035_01640</name>
</gene>